<dbReference type="OrthoDB" id="5904934at2759"/>
<dbReference type="PANTHER" id="PTHR21503:SF8">
    <property type="entry name" value="F-BOX ASSOCIATED DOMAIN-CONTAINING PROTEIN-RELATED"/>
    <property type="match status" value="1"/>
</dbReference>
<organism evidence="2 3">
    <name type="scientific">Caenorhabditis nigoni</name>
    <dbReference type="NCBI Taxonomy" id="1611254"/>
    <lineage>
        <taxon>Eukaryota</taxon>
        <taxon>Metazoa</taxon>
        <taxon>Ecdysozoa</taxon>
        <taxon>Nematoda</taxon>
        <taxon>Chromadorea</taxon>
        <taxon>Rhabditida</taxon>
        <taxon>Rhabditina</taxon>
        <taxon>Rhabditomorpha</taxon>
        <taxon>Rhabditoidea</taxon>
        <taxon>Rhabditidae</taxon>
        <taxon>Peloderinae</taxon>
        <taxon>Caenorhabditis</taxon>
    </lineage>
</organism>
<name>A0A2G5U058_9PELO</name>
<evidence type="ECO:0000313" key="2">
    <source>
        <dbReference type="EMBL" id="PIC32925.1"/>
    </source>
</evidence>
<dbReference type="Proteomes" id="UP000230233">
    <property type="component" value="Chromosome IV"/>
</dbReference>
<sequence length="254" mass="29361">MRNFGDSFEVASNGEFLILAEHESEFNGPKDELIEENGYKRAFYPGFPILYFEDQQLGAKMFVDYVTDLFSTDLFCLSVNRKSLWAVDWVFNRQENPLSSVNLLEVENEEDPYADGKAFDYVLRHANTIEFLNIYVKLSENFKLADNLGPFQDLTIFEGYWITCNDLMKIDAAILDVQRSRLYIPDFSIFLRHWQSGGSPRLEKLDVSFETEIRDLGSFDEDLGIVETDESEPSEAFQMILFLVLPSHCMNCPN</sequence>
<evidence type="ECO:0000259" key="1">
    <source>
        <dbReference type="Pfam" id="PF07735"/>
    </source>
</evidence>
<evidence type="ECO:0000313" key="3">
    <source>
        <dbReference type="Proteomes" id="UP000230233"/>
    </source>
</evidence>
<dbReference type="AlphaFoldDB" id="A0A2G5U058"/>
<dbReference type="Pfam" id="PF07735">
    <property type="entry name" value="FBA_2"/>
    <property type="match status" value="1"/>
</dbReference>
<keyword evidence="3" id="KW-1185">Reference proteome</keyword>
<feature type="domain" description="Sdz-33 F-box" evidence="1">
    <location>
        <begin position="151"/>
        <end position="206"/>
    </location>
</feature>
<accession>A0A2G5U058</accession>
<reference evidence="3" key="1">
    <citation type="submission" date="2017-10" db="EMBL/GenBank/DDBJ databases">
        <title>Rapid genome shrinkage in a self-fertile nematode reveals novel sperm competition proteins.</title>
        <authorList>
            <person name="Yin D."/>
            <person name="Schwarz E.M."/>
            <person name="Thomas C.G."/>
            <person name="Felde R.L."/>
            <person name="Korf I.F."/>
            <person name="Cutter A.D."/>
            <person name="Schartner C.M."/>
            <person name="Ralston E.J."/>
            <person name="Meyer B.J."/>
            <person name="Haag E.S."/>
        </authorList>
    </citation>
    <scope>NUCLEOTIDE SEQUENCE [LARGE SCALE GENOMIC DNA]</scope>
    <source>
        <strain evidence="3">JU1422</strain>
    </source>
</reference>
<dbReference type="EMBL" id="PDUG01000004">
    <property type="protein sequence ID" value="PIC32925.1"/>
    <property type="molecule type" value="Genomic_DNA"/>
</dbReference>
<dbReference type="InterPro" id="IPR012885">
    <property type="entry name" value="F-box_Sdz-33"/>
</dbReference>
<gene>
    <name evidence="2" type="primary">Cnig_chr_IV.g13088</name>
    <name evidence="2" type="ORF">B9Z55_013088</name>
</gene>
<proteinExistence type="predicted"/>
<dbReference type="PANTHER" id="PTHR21503">
    <property type="entry name" value="F-BOX-CONTAINING HYPOTHETICAL PROTEIN C.ELEGANS"/>
    <property type="match status" value="1"/>
</dbReference>
<protein>
    <recommendedName>
        <fullName evidence="1">Sdz-33 F-box domain-containing protein</fullName>
    </recommendedName>
</protein>
<comment type="caution">
    <text evidence="2">The sequence shown here is derived from an EMBL/GenBank/DDBJ whole genome shotgun (WGS) entry which is preliminary data.</text>
</comment>